<evidence type="ECO:0000313" key="3">
    <source>
        <dbReference type="EMBL" id="BAP28203.1"/>
    </source>
</evidence>
<dbReference type="InterPro" id="IPR018152">
    <property type="entry name" value="SOD_Cu/Zn_BS"/>
</dbReference>
<accession>A0A077K8X5</accession>
<name>A0A077K8X5_PENJP</name>
<comment type="catalytic activity">
    <reaction evidence="1">
        <text>2 superoxide + 2 H(+) = H2O2 + O2</text>
        <dbReference type="Rhea" id="RHEA:20696"/>
        <dbReference type="ChEBI" id="CHEBI:15378"/>
        <dbReference type="ChEBI" id="CHEBI:15379"/>
        <dbReference type="ChEBI" id="CHEBI:16240"/>
        <dbReference type="ChEBI" id="CHEBI:18421"/>
        <dbReference type="EC" id="1.15.1.1"/>
    </reaction>
</comment>
<keyword evidence="1" id="KW-0186">Copper</keyword>
<dbReference type="InterPro" id="IPR024134">
    <property type="entry name" value="SOD_Cu/Zn_/chaperone"/>
</dbReference>
<dbReference type="AlphaFoldDB" id="A0A077K8X5"/>
<keyword evidence="1" id="KW-0862">Zinc</keyword>
<dbReference type="CDD" id="cd00305">
    <property type="entry name" value="Cu-Zn_Superoxide_Dismutase"/>
    <property type="match status" value="1"/>
</dbReference>
<dbReference type="PROSITE" id="PS00332">
    <property type="entry name" value="SOD_CU_ZN_2"/>
    <property type="match status" value="1"/>
</dbReference>
<feature type="domain" description="Superoxide dismutase copper/zinc binding" evidence="2">
    <location>
        <begin position="19"/>
        <end position="159"/>
    </location>
</feature>
<comment type="cofactor">
    <cofactor evidence="1">
        <name>Zn(2+)</name>
        <dbReference type="ChEBI" id="CHEBI:29105"/>
    </cofactor>
    <text evidence="1">Binds 1 zinc ion per subunit.</text>
</comment>
<evidence type="ECO:0000259" key="2">
    <source>
        <dbReference type="Pfam" id="PF00080"/>
    </source>
</evidence>
<gene>
    <name evidence="3" type="primary">SOD-4</name>
</gene>
<comment type="similarity">
    <text evidence="1">Belongs to the Cu-Zn superoxide dismutase family.</text>
</comment>
<dbReference type="GO" id="GO:0005507">
    <property type="term" value="F:copper ion binding"/>
    <property type="evidence" value="ECO:0007669"/>
    <property type="project" value="InterPro"/>
</dbReference>
<protein>
    <recommendedName>
        <fullName evidence="1">Superoxide dismutase [Cu-Zn]</fullName>
        <ecNumber evidence="1">1.15.1.1</ecNumber>
    </recommendedName>
</protein>
<comment type="function">
    <text evidence="1">Destroys radicals which are normally produced within the cells and which are toxic to biological systems.</text>
</comment>
<dbReference type="Pfam" id="PF00080">
    <property type="entry name" value="Sod_Cu"/>
    <property type="match status" value="1"/>
</dbReference>
<dbReference type="Gene3D" id="2.60.40.200">
    <property type="entry name" value="Superoxide dismutase, copper/zinc binding domain"/>
    <property type="match status" value="1"/>
</dbReference>
<dbReference type="EC" id="1.15.1.1" evidence="1"/>
<organism evidence="3">
    <name type="scientific">Penaeus japonicus</name>
    <name type="common">Kuruma prawn</name>
    <name type="synonym">Marsupenaeus japonicus</name>
    <dbReference type="NCBI Taxonomy" id="27405"/>
    <lineage>
        <taxon>Eukaryota</taxon>
        <taxon>Metazoa</taxon>
        <taxon>Ecdysozoa</taxon>
        <taxon>Arthropoda</taxon>
        <taxon>Crustacea</taxon>
        <taxon>Multicrustacea</taxon>
        <taxon>Malacostraca</taxon>
        <taxon>Eumalacostraca</taxon>
        <taxon>Eucarida</taxon>
        <taxon>Decapoda</taxon>
        <taxon>Dendrobranchiata</taxon>
        <taxon>Penaeoidea</taxon>
        <taxon>Penaeidae</taxon>
        <taxon>Penaeus</taxon>
    </lineage>
</organism>
<evidence type="ECO:0000256" key="1">
    <source>
        <dbReference type="RuleBase" id="RU000393"/>
    </source>
</evidence>
<dbReference type="OrthoDB" id="2015551at2759"/>
<proteinExistence type="evidence at transcript level"/>
<sequence>MYAKCDLQPNVDVPESTVGGSIVISQLRGGKGPVYFDLKLSGFDVASTGRIHGFHVHERAVTDGSCGSTGGHFNPHGQTHGAQDASVRHVGDLGNIEVDENGNLDGHIVTDRLVAFSGPNNIISKAIVVHAGEDDLGLGGDSGSPATGNAGGRLACCNIHIKVVPYFRFKG</sequence>
<dbReference type="PANTHER" id="PTHR10003">
    <property type="entry name" value="SUPEROXIDE DISMUTASE CU-ZN -RELATED"/>
    <property type="match status" value="1"/>
</dbReference>
<dbReference type="SUPFAM" id="SSF49329">
    <property type="entry name" value="Cu,Zn superoxide dismutase-like"/>
    <property type="match status" value="1"/>
</dbReference>
<keyword evidence="1" id="KW-0560">Oxidoreductase</keyword>
<dbReference type="GO" id="GO:0004784">
    <property type="term" value="F:superoxide dismutase activity"/>
    <property type="evidence" value="ECO:0007669"/>
    <property type="project" value="UniProtKB-EC"/>
</dbReference>
<reference evidence="3" key="1">
    <citation type="journal article" date="2014" name="Fish Shellfish Immunol.">
        <title>Identification of novel copper/zinc superoxide dismutase (Cu/ZnSOD) genes in kuruma shrimp Marsupenaeus japonicus.</title>
        <authorList>
            <person name="Hung M.N."/>
            <person name="Shiomi R."/>
            <person name="Nozaki R."/>
            <person name="Kondo H."/>
            <person name="Hirono I."/>
        </authorList>
    </citation>
    <scope>NUCLEOTIDE SEQUENCE</scope>
</reference>
<dbReference type="PRINTS" id="PR00068">
    <property type="entry name" value="CUZNDISMTASE"/>
</dbReference>
<keyword evidence="1" id="KW-0479">Metal-binding</keyword>
<dbReference type="InterPro" id="IPR036423">
    <property type="entry name" value="SOD-like_Cu/Zn_dom_sf"/>
</dbReference>
<dbReference type="EMBL" id="AB908998">
    <property type="protein sequence ID" value="BAP28203.1"/>
    <property type="molecule type" value="mRNA"/>
</dbReference>
<comment type="cofactor">
    <cofactor evidence="1">
        <name>Cu cation</name>
        <dbReference type="ChEBI" id="CHEBI:23378"/>
    </cofactor>
    <text evidence="1">Binds 1 copper ion per subunit.</text>
</comment>
<dbReference type="InterPro" id="IPR001424">
    <property type="entry name" value="SOD_Cu_Zn_dom"/>
</dbReference>